<organism evidence="4 5">
    <name type="scientific">Streptomyces coryli</name>
    <dbReference type="NCBI Taxonomy" id="1128680"/>
    <lineage>
        <taxon>Bacteria</taxon>
        <taxon>Bacillati</taxon>
        <taxon>Actinomycetota</taxon>
        <taxon>Actinomycetes</taxon>
        <taxon>Kitasatosporales</taxon>
        <taxon>Streptomycetaceae</taxon>
        <taxon>Streptomyces</taxon>
    </lineage>
</organism>
<keyword evidence="5" id="KW-1185">Reference proteome</keyword>
<dbReference type="Pfam" id="PF01408">
    <property type="entry name" value="GFO_IDH_MocA"/>
    <property type="match status" value="1"/>
</dbReference>
<dbReference type="InterPro" id="IPR036291">
    <property type="entry name" value="NAD(P)-bd_dom_sf"/>
</dbReference>
<evidence type="ECO:0000259" key="3">
    <source>
        <dbReference type="Pfam" id="PF22725"/>
    </source>
</evidence>
<protein>
    <submittedName>
        <fullName evidence="4">Gfo/Idh/MocA family oxidoreductase</fullName>
    </submittedName>
</protein>
<accession>A0A6G4UAC1</accession>
<proteinExistence type="predicted"/>
<feature type="domain" description="Gfo/Idh/MocA-like oxidoreductase N-terminal" evidence="2">
    <location>
        <begin position="15"/>
        <end position="133"/>
    </location>
</feature>
<dbReference type="InterPro" id="IPR000683">
    <property type="entry name" value="Gfo/Idh/MocA-like_OxRdtase_N"/>
</dbReference>
<dbReference type="InterPro" id="IPR051317">
    <property type="entry name" value="Gfo/Idh/MocA_oxidoreduct"/>
</dbReference>
<dbReference type="Gene3D" id="3.40.50.720">
    <property type="entry name" value="NAD(P)-binding Rossmann-like Domain"/>
    <property type="match status" value="1"/>
</dbReference>
<dbReference type="RefSeq" id="WP_165243770.1">
    <property type="nucleotide sequence ID" value="NZ_JAAKZV010000260.1"/>
</dbReference>
<dbReference type="AlphaFoldDB" id="A0A6G4UAC1"/>
<dbReference type="SUPFAM" id="SSF51735">
    <property type="entry name" value="NAD(P)-binding Rossmann-fold domains"/>
    <property type="match status" value="1"/>
</dbReference>
<name>A0A6G4UAC1_9ACTN</name>
<sequence length="388" mass="41186">MTHARIDCGPRSPLRLIVVGSGRMGRAWLRAVTDAPETELVGIVDLDAEAARQAAADLGRPDLPTAAALPALAERTGAQAVVNVTTPVAHHPVTTEALFAGLPVLGEKPIADTLARALSLAAAAEASGQLFMVSQSRRWNPRLFALRDLLSGLGAIGTLTTEFYKAPHFGGFREEMAHPLLVDMAIHAFDSARFLLGAEPVSVYCEAFNPPWSWYDGDASACATFEMEAGTRYLYHGSWCAPGAETSWNGSWRASGEKGTAQWDGESEPVADPDVTSREAAYDGPAEIAGALHAFVEALRTGGTPMGEAHENAMSLAMVEAAVESARTERRVSVDSVLERAHARAVADERRPGVRAVLSAWDSDSVREALAGRDPAPASALSRTPPTR</sequence>
<dbReference type="PANTHER" id="PTHR43708:SF8">
    <property type="entry name" value="OXIDOREDUCTASE"/>
    <property type="match status" value="1"/>
</dbReference>
<reference evidence="4 5" key="1">
    <citation type="submission" date="2020-02" db="EMBL/GenBank/DDBJ databases">
        <title>Whole-genome analyses of novel actinobacteria.</title>
        <authorList>
            <person name="Sahin N."/>
        </authorList>
    </citation>
    <scope>NUCLEOTIDE SEQUENCE [LARGE SCALE GENOMIC DNA]</scope>
    <source>
        <strain evidence="4 5">A7024</strain>
    </source>
</reference>
<evidence type="ECO:0000313" key="5">
    <source>
        <dbReference type="Proteomes" id="UP000481583"/>
    </source>
</evidence>
<comment type="caution">
    <text evidence="4">The sequence shown here is derived from an EMBL/GenBank/DDBJ whole genome shotgun (WGS) entry which is preliminary data.</text>
</comment>
<dbReference type="Gene3D" id="3.30.360.10">
    <property type="entry name" value="Dihydrodipicolinate Reductase, domain 2"/>
    <property type="match status" value="1"/>
</dbReference>
<dbReference type="EMBL" id="JAAKZV010000260">
    <property type="protein sequence ID" value="NGN69124.1"/>
    <property type="molecule type" value="Genomic_DNA"/>
</dbReference>
<evidence type="ECO:0000256" key="1">
    <source>
        <dbReference type="SAM" id="MobiDB-lite"/>
    </source>
</evidence>
<dbReference type="SUPFAM" id="SSF55347">
    <property type="entry name" value="Glyceraldehyde-3-phosphate dehydrogenase-like, C-terminal domain"/>
    <property type="match status" value="1"/>
</dbReference>
<evidence type="ECO:0000313" key="4">
    <source>
        <dbReference type="EMBL" id="NGN69124.1"/>
    </source>
</evidence>
<dbReference type="PANTHER" id="PTHR43708">
    <property type="entry name" value="CONSERVED EXPRESSED OXIDOREDUCTASE (EUROFUNG)"/>
    <property type="match status" value="1"/>
</dbReference>
<dbReference type="Proteomes" id="UP000481583">
    <property type="component" value="Unassembled WGS sequence"/>
</dbReference>
<feature type="region of interest" description="Disordered" evidence="1">
    <location>
        <begin position="369"/>
        <end position="388"/>
    </location>
</feature>
<feature type="domain" description="GFO/IDH/MocA-like oxidoreductase" evidence="3">
    <location>
        <begin position="174"/>
        <end position="261"/>
    </location>
</feature>
<evidence type="ECO:0000259" key="2">
    <source>
        <dbReference type="Pfam" id="PF01408"/>
    </source>
</evidence>
<dbReference type="Pfam" id="PF22725">
    <property type="entry name" value="GFO_IDH_MocA_C3"/>
    <property type="match status" value="1"/>
</dbReference>
<dbReference type="InterPro" id="IPR055170">
    <property type="entry name" value="GFO_IDH_MocA-like_dom"/>
</dbReference>
<gene>
    <name evidence="4" type="ORF">G5C51_35205</name>
</gene>
<dbReference type="GO" id="GO:0000166">
    <property type="term" value="F:nucleotide binding"/>
    <property type="evidence" value="ECO:0007669"/>
    <property type="project" value="InterPro"/>
</dbReference>